<feature type="compositionally biased region" description="Low complexity" evidence="2">
    <location>
        <begin position="657"/>
        <end position="667"/>
    </location>
</feature>
<comment type="caution">
    <text evidence="4">The sequence shown here is derived from an EMBL/GenBank/DDBJ whole genome shotgun (WGS) entry which is preliminary data.</text>
</comment>
<dbReference type="InParanoid" id="A0A4Q1BE43"/>
<keyword evidence="5" id="KW-1185">Reference proteome</keyword>
<dbReference type="OrthoDB" id="436852at2759"/>
<feature type="region of interest" description="Disordered" evidence="2">
    <location>
        <begin position="624"/>
        <end position="690"/>
    </location>
</feature>
<proteinExistence type="predicted"/>
<dbReference type="SUPFAM" id="SSF57903">
    <property type="entry name" value="FYVE/PHD zinc finger"/>
    <property type="match status" value="1"/>
</dbReference>
<dbReference type="SUPFAM" id="SSF54160">
    <property type="entry name" value="Chromo domain-like"/>
    <property type="match status" value="1"/>
</dbReference>
<dbReference type="Proteomes" id="UP000289152">
    <property type="component" value="Unassembled WGS sequence"/>
</dbReference>
<dbReference type="CDD" id="cd15489">
    <property type="entry name" value="PHD_SF"/>
    <property type="match status" value="1"/>
</dbReference>
<feature type="compositionally biased region" description="Polar residues" evidence="2">
    <location>
        <begin position="668"/>
        <end position="678"/>
    </location>
</feature>
<evidence type="ECO:0000313" key="5">
    <source>
        <dbReference type="Proteomes" id="UP000289152"/>
    </source>
</evidence>
<name>A0A4Q1BE43_TREME</name>
<feature type="compositionally biased region" description="Basic and acidic residues" evidence="2">
    <location>
        <begin position="624"/>
        <end position="639"/>
    </location>
</feature>
<dbReference type="STRING" id="5217.A0A4Q1BE43"/>
<feature type="compositionally biased region" description="Low complexity" evidence="2">
    <location>
        <begin position="234"/>
        <end position="244"/>
    </location>
</feature>
<feature type="domain" description="Chromo" evidence="3">
    <location>
        <begin position="547"/>
        <end position="614"/>
    </location>
</feature>
<feature type="region of interest" description="Disordered" evidence="2">
    <location>
        <begin position="371"/>
        <end position="427"/>
    </location>
</feature>
<dbReference type="VEuPathDB" id="FungiDB:TREMEDRAFT_62541"/>
<reference evidence="4 5" key="1">
    <citation type="submission" date="2016-06" db="EMBL/GenBank/DDBJ databases">
        <title>Evolution of pathogenesis and genome organization in the Tremellales.</title>
        <authorList>
            <person name="Cuomo C."/>
            <person name="Litvintseva A."/>
            <person name="Heitman J."/>
            <person name="Chen Y."/>
            <person name="Sun S."/>
            <person name="Springer D."/>
            <person name="Dromer F."/>
            <person name="Young S."/>
            <person name="Zeng Q."/>
            <person name="Chapman S."/>
            <person name="Gujja S."/>
            <person name="Saif S."/>
            <person name="Birren B."/>
        </authorList>
    </citation>
    <scope>NUCLEOTIDE SEQUENCE [LARGE SCALE GENOMIC DNA]</scope>
    <source>
        <strain evidence="4 5">ATCC 28783</strain>
    </source>
</reference>
<dbReference type="InterPro" id="IPR016197">
    <property type="entry name" value="Chromo-like_dom_sf"/>
</dbReference>
<dbReference type="Pfam" id="PF00385">
    <property type="entry name" value="Chromo"/>
    <property type="match status" value="1"/>
</dbReference>
<dbReference type="GO" id="GO:0006338">
    <property type="term" value="P:chromatin remodeling"/>
    <property type="evidence" value="ECO:0007669"/>
    <property type="project" value="UniProtKB-ARBA"/>
</dbReference>
<feature type="region of interest" description="Disordered" evidence="2">
    <location>
        <begin position="34"/>
        <end position="53"/>
    </location>
</feature>
<gene>
    <name evidence="4" type="ORF">M231_06280</name>
</gene>
<dbReference type="InterPro" id="IPR013083">
    <property type="entry name" value="Znf_RING/FYVE/PHD"/>
</dbReference>
<dbReference type="Gene3D" id="2.40.50.40">
    <property type="match status" value="1"/>
</dbReference>
<dbReference type="AlphaFoldDB" id="A0A4Q1BE43"/>
<evidence type="ECO:0000259" key="3">
    <source>
        <dbReference type="PROSITE" id="PS50013"/>
    </source>
</evidence>
<organism evidence="4 5">
    <name type="scientific">Tremella mesenterica</name>
    <name type="common">Jelly fungus</name>
    <dbReference type="NCBI Taxonomy" id="5217"/>
    <lineage>
        <taxon>Eukaryota</taxon>
        <taxon>Fungi</taxon>
        <taxon>Dikarya</taxon>
        <taxon>Basidiomycota</taxon>
        <taxon>Agaricomycotina</taxon>
        <taxon>Tremellomycetes</taxon>
        <taxon>Tremellales</taxon>
        <taxon>Tremellaceae</taxon>
        <taxon>Tremella</taxon>
    </lineage>
</organism>
<dbReference type="PROSITE" id="PS50013">
    <property type="entry name" value="CHROMO_2"/>
    <property type="match status" value="1"/>
</dbReference>
<sequence length="690" mass="77212">MSDDYDTPQVPIPSIDYIPESERPSQPALFATMSSSSTLLEQSSSVTPPAEHETVPTGFYTQHFIALQGQIDLLQESQHALEMSATEQRRSLEDMALSLEEIASDMVKIHNQSNQDVQHTDAQDALRALDDRLARMEDRQKQVDELATQRADVTDKILKHLTEGLGSVYGRIETSERVHAEGIKSVNQRLESIVSRLDCLDRTSPSESFASPTVESPRPVSKMIYWHQRQKEPSSIASSSRSIAGPPRKNGVATARTTITPSPLSRSTQVHRDKIVAALSSRTTPEAELATNDEYEAGGSAVDDSGHLEMDMAQDPMVHAPAPPTPTVQDVFKSNDMEESGTDNLGTRDGYDIAGVEDGGMDDVEEMMRIASQSPQGTPSGDTPETVRRRSFRPRSRPVDYHSHPLDGKKLYVSSPKKKKGKTEPGHRLRSFKGRVWLNNKCLSASDGEKRGEGVWPAKSENTVKGKMQEVICDACKGRVHWACAGLQPEDDMSERTWDCPDCELAIKKGTSRREIEVAPQDRCIRFNCILRDKKATVREDDDDKQYVVEKIIGRKAIARNQEDKSRIFKYLVLWSDWPITASTWEHQDPDFPRTNPYVRQFMEEAISLEIPLRPAVALLPEATKHWDERGDEKKRNREEGEDDEDEKPSQRMRRGTTTTTTTTTTTSNTNQASSSSRPEGEPSVPRSEV</sequence>
<dbReference type="Gene3D" id="3.30.40.10">
    <property type="entry name" value="Zinc/RING finger domain, C3HC4 (zinc finger)"/>
    <property type="match status" value="1"/>
</dbReference>
<evidence type="ECO:0000313" key="4">
    <source>
        <dbReference type="EMBL" id="RXK36436.1"/>
    </source>
</evidence>
<accession>A0A4Q1BE43</accession>
<evidence type="ECO:0000256" key="2">
    <source>
        <dbReference type="SAM" id="MobiDB-lite"/>
    </source>
</evidence>
<feature type="compositionally biased region" description="Low complexity" evidence="2">
    <location>
        <begin position="34"/>
        <end position="45"/>
    </location>
</feature>
<dbReference type="InterPro" id="IPR023780">
    <property type="entry name" value="Chromo_domain"/>
</dbReference>
<keyword evidence="1" id="KW-0175">Coiled coil</keyword>
<dbReference type="EMBL" id="SDIL01000097">
    <property type="protein sequence ID" value="RXK36436.1"/>
    <property type="molecule type" value="Genomic_DNA"/>
</dbReference>
<feature type="coiled-coil region" evidence="1">
    <location>
        <begin position="119"/>
        <end position="146"/>
    </location>
</feature>
<feature type="region of interest" description="Disordered" evidence="2">
    <location>
        <begin position="232"/>
        <end position="254"/>
    </location>
</feature>
<protein>
    <recommendedName>
        <fullName evidence="3">Chromo domain-containing protein</fullName>
    </recommendedName>
</protein>
<evidence type="ECO:0000256" key="1">
    <source>
        <dbReference type="SAM" id="Coils"/>
    </source>
</evidence>
<feature type="compositionally biased region" description="Basic and acidic residues" evidence="2">
    <location>
        <begin position="397"/>
        <end position="410"/>
    </location>
</feature>
<dbReference type="InterPro" id="IPR011011">
    <property type="entry name" value="Znf_FYVE_PHD"/>
</dbReference>
<feature type="region of interest" description="Disordered" evidence="2">
    <location>
        <begin position="1"/>
        <end position="26"/>
    </location>
</feature>
<feature type="compositionally biased region" description="Polar residues" evidence="2">
    <location>
        <begin position="371"/>
        <end position="383"/>
    </location>
</feature>
<dbReference type="InterPro" id="IPR000953">
    <property type="entry name" value="Chromo/chromo_shadow_dom"/>
</dbReference>